<comment type="caution">
    <text evidence="3">The sequence shown here is derived from an EMBL/GenBank/DDBJ whole genome shotgun (WGS) entry which is preliminary data.</text>
</comment>
<dbReference type="EMBL" id="MTSL01000065">
    <property type="protein sequence ID" value="PJF19380.1"/>
    <property type="molecule type" value="Genomic_DNA"/>
</dbReference>
<reference evidence="3 4" key="1">
    <citation type="submission" date="2016-10" db="EMBL/GenBank/DDBJ databases">
        <title>The genome of Paramicrosporidium saccamoebae is the missing link in understanding Cryptomycota and Microsporidia evolution.</title>
        <authorList>
            <person name="Quandt C.A."/>
            <person name="Beaudet D."/>
            <person name="Corsaro D."/>
            <person name="Michel R."/>
            <person name="Corradi N."/>
            <person name="James T."/>
        </authorList>
    </citation>
    <scope>NUCLEOTIDE SEQUENCE [LARGE SCALE GENOMIC DNA]</scope>
    <source>
        <strain evidence="3 4">KSL3</strain>
    </source>
</reference>
<dbReference type="Proteomes" id="UP000240830">
    <property type="component" value="Unassembled WGS sequence"/>
</dbReference>
<comment type="subcellular location">
    <subcellularLocation>
        <location evidence="2">Peroxisome membrane</location>
    </subcellularLocation>
</comment>
<evidence type="ECO:0000313" key="3">
    <source>
        <dbReference type="EMBL" id="PJF19380.1"/>
    </source>
</evidence>
<keyword evidence="2" id="KW-0962">Peroxisome biogenesis</keyword>
<proteinExistence type="inferred from homology"/>
<dbReference type="PANTHER" id="PTHR13299:SF0">
    <property type="entry name" value="PEROXISOMAL MEMBRANE PROTEIN PEX16"/>
    <property type="match status" value="1"/>
</dbReference>
<evidence type="ECO:0000256" key="1">
    <source>
        <dbReference type="ARBA" id="ARBA00009505"/>
    </source>
</evidence>
<dbReference type="OrthoDB" id="2021143at2759"/>
<dbReference type="Pfam" id="PF08610">
    <property type="entry name" value="Pex16"/>
    <property type="match status" value="1"/>
</dbReference>
<name>A0A2H9TNY2_9FUNG</name>
<evidence type="ECO:0000256" key="2">
    <source>
        <dbReference type="RuleBase" id="RU365003"/>
    </source>
</evidence>
<evidence type="ECO:0000313" key="4">
    <source>
        <dbReference type="Proteomes" id="UP000240830"/>
    </source>
</evidence>
<organism evidence="3 4">
    <name type="scientific">Paramicrosporidium saccamoebae</name>
    <dbReference type="NCBI Taxonomy" id="1246581"/>
    <lineage>
        <taxon>Eukaryota</taxon>
        <taxon>Fungi</taxon>
        <taxon>Fungi incertae sedis</taxon>
        <taxon>Cryptomycota</taxon>
        <taxon>Cryptomycota incertae sedis</taxon>
        <taxon>Paramicrosporidium</taxon>
    </lineage>
</organism>
<dbReference type="GO" id="GO:0007031">
    <property type="term" value="P:peroxisome organization"/>
    <property type="evidence" value="ECO:0007669"/>
    <property type="project" value="UniProtKB-KW"/>
</dbReference>
<sequence>MGAHDAYQRFMSDNAARIAAVENVLRSISYVIPVYSSLNLLRLVNESAIVRSGKVSGEGVARGAWNAYVLYLRRKSKLLDTLLTLLNIAWTVEVPLEMLVSRLLGLSSRIRYVVILEVIKAASRLYLFVKSGWRPVLRNHLPDVMAGEYRGKQDSYDELVSDIKCSGEGKENEGVWTFLRKHRMDAYTLVPELSVSPVGDWLGRAREMTHILRPLIYTILLTAGREKTRWSAWSISLAMDLFSEWPQLKTLVMGKQVETKDSPIEKNEKQIRMIKLLLYLLREPLYSTASKKYIDSVAGTLSHWRLLRPFVETAKSYQKLCEKVSYYTLGS</sequence>
<dbReference type="InterPro" id="IPR013919">
    <property type="entry name" value="Pex16"/>
</dbReference>
<dbReference type="GO" id="GO:0005778">
    <property type="term" value="C:peroxisomal membrane"/>
    <property type="evidence" value="ECO:0007669"/>
    <property type="project" value="UniProtKB-SubCell"/>
</dbReference>
<protein>
    <recommendedName>
        <fullName evidence="2">Peroxisomal membrane protein PEX16</fullName>
    </recommendedName>
</protein>
<keyword evidence="4" id="KW-1185">Reference proteome</keyword>
<dbReference type="PANTHER" id="PTHR13299">
    <property type="entry name" value="PEROXISOMAL MEMBRANE PROTEIN PEX16"/>
    <property type="match status" value="1"/>
</dbReference>
<comment type="similarity">
    <text evidence="1 2">Belongs to the peroxin-16 family.</text>
</comment>
<dbReference type="STRING" id="1246581.A0A2H9TNY2"/>
<keyword evidence="2" id="KW-0576">Peroxisome</keyword>
<dbReference type="AlphaFoldDB" id="A0A2H9TNY2"/>
<accession>A0A2H9TNY2</accession>
<gene>
    <name evidence="3" type="ORF">PSACC_00789</name>
</gene>